<feature type="non-terminal residue" evidence="1">
    <location>
        <position position="1"/>
    </location>
</feature>
<evidence type="ECO:0000313" key="2">
    <source>
        <dbReference type="Proteomes" id="UP000184267"/>
    </source>
</evidence>
<organism evidence="1 2">
    <name type="scientific">Trametes pubescens</name>
    <name type="common">White-rot fungus</name>
    <dbReference type="NCBI Taxonomy" id="154538"/>
    <lineage>
        <taxon>Eukaryota</taxon>
        <taxon>Fungi</taxon>
        <taxon>Dikarya</taxon>
        <taxon>Basidiomycota</taxon>
        <taxon>Agaricomycotina</taxon>
        <taxon>Agaricomycetes</taxon>
        <taxon>Polyporales</taxon>
        <taxon>Polyporaceae</taxon>
        <taxon>Trametes</taxon>
    </lineage>
</organism>
<proteinExistence type="predicted"/>
<sequence>LQVVLSVSAKKWKTSITVHELTNEICLQFIRRGVAFGPRYRVHIFDAIKREVRSRRLRWINAALTSVEMTPAGLIFYKEFGTVPLYGRKHPRMRYLSIRKLRQHTIRLHGILEDMHDAFDEFHEAGVATIEALPDAVEELYAAVENLEHQNSALQLKLNYQKGKKLRLQQMLGANVPE</sequence>
<dbReference type="AlphaFoldDB" id="A0A1M2V770"/>
<dbReference type="Proteomes" id="UP000184267">
    <property type="component" value="Unassembled WGS sequence"/>
</dbReference>
<reference evidence="1 2" key="1">
    <citation type="submission" date="2016-10" db="EMBL/GenBank/DDBJ databases">
        <title>Genome sequence of the basidiomycete white-rot fungus Trametes pubescens.</title>
        <authorList>
            <person name="Makela M.R."/>
            <person name="Granchi Z."/>
            <person name="Peng M."/>
            <person name="De Vries R.P."/>
            <person name="Grigoriev I."/>
            <person name="Riley R."/>
            <person name="Hilden K."/>
        </authorList>
    </citation>
    <scope>NUCLEOTIDE SEQUENCE [LARGE SCALE GENOMIC DNA]</scope>
    <source>
        <strain evidence="1 2">FBCC735</strain>
    </source>
</reference>
<protein>
    <submittedName>
        <fullName evidence="1">Uncharacterized protein</fullName>
    </submittedName>
</protein>
<comment type="caution">
    <text evidence="1">The sequence shown here is derived from an EMBL/GenBank/DDBJ whole genome shotgun (WGS) entry which is preliminary data.</text>
</comment>
<evidence type="ECO:0000313" key="1">
    <source>
        <dbReference type="EMBL" id="OJT03393.1"/>
    </source>
</evidence>
<name>A0A1M2V770_TRAPU</name>
<keyword evidence="2" id="KW-1185">Reference proteome</keyword>
<dbReference type="EMBL" id="MNAD01001617">
    <property type="protein sequence ID" value="OJT03393.1"/>
    <property type="molecule type" value="Genomic_DNA"/>
</dbReference>
<accession>A0A1M2V770</accession>
<gene>
    <name evidence="1" type="ORF">TRAPUB_6010</name>
</gene>
<dbReference type="OrthoDB" id="2755083at2759"/>